<reference evidence="6 7" key="1">
    <citation type="submission" date="2006-06" db="EMBL/GenBank/DDBJ databases">
        <title>Complete sequence of Rubrobacter xylanophilus DSM 9941.</title>
        <authorList>
            <consortium name="US DOE Joint Genome Institute"/>
            <person name="Copeland A."/>
            <person name="Lucas S."/>
            <person name="Lapidus A."/>
            <person name="Barry K."/>
            <person name="Detter J.C."/>
            <person name="Glavina del Rio T."/>
            <person name="Hammon N."/>
            <person name="Israni S."/>
            <person name="Dalin E."/>
            <person name="Tice H."/>
            <person name="Pitluck S."/>
            <person name="Munk A.C."/>
            <person name="Brettin T."/>
            <person name="Bruce D."/>
            <person name="Han C."/>
            <person name="Tapia R."/>
            <person name="Gilna P."/>
            <person name="Schmutz J."/>
            <person name="Larimer F."/>
            <person name="Land M."/>
            <person name="Hauser L."/>
            <person name="Kyrpides N."/>
            <person name="Lykidis A."/>
            <person name="da Costa M.S."/>
            <person name="Rainey F.A."/>
            <person name="Empadinhas N."/>
            <person name="Jolivet E."/>
            <person name="Battista J.R."/>
            <person name="Richardson P."/>
        </authorList>
    </citation>
    <scope>NUCLEOTIDE SEQUENCE [LARGE SCALE GENOMIC DNA]</scope>
    <source>
        <strain evidence="7">DSM 9941 / NBRC 16129 / PRD-1</strain>
    </source>
</reference>
<evidence type="ECO:0000256" key="1">
    <source>
        <dbReference type="ARBA" id="ARBA00023015"/>
    </source>
</evidence>
<dbReference type="Pfam" id="PF04542">
    <property type="entry name" value="Sigma70_r2"/>
    <property type="match status" value="1"/>
</dbReference>
<keyword evidence="4" id="KW-0804">Transcription</keyword>
<dbReference type="GO" id="GO:0016987">
    <property type="term" value="F:sigma factor activity"/>
    <property type="evidence" value="ECO:0007669"/>
    <property type="project" value="UniProtKB-KW"/>
</dbReference>
<dbReference type="STRING" id="266117.Rxyl_1163"/>
<dbReference type="InterPro" id="IPR000943">
    <property type="entry name" value="RNA_pol_sigma70"/>
</dbReference>
<dbReference type="Proteomes" id="UP000006637">
    <property type="component" value="Chromosome"/>
</dbReference>
<dbReference type="HOGENOM" id="CLU_014793_8_5_11"/>
<dbReference type="CDD" id="cd06171">
    <property type="entry name" value="Sigma70_r4"/>
    <property type="match status" value="1"/>
</dbReference>
<dbReference type="PROSITE" id="PS00715">
    <property type="entry name" value="SIGMA70_1"/>
    <property type="match status" value="1"/>
</dbReference>
<dbReference type="Gene3D" id="1.10.10.10">
    <property type="entry name" value="Winged helix-like DNA-binding domain superfamily/Winged helix DNA-binding domain"/>
    <property type="match status" value="2"/>
</dbReference>
<dbReference type="SUPFAM" id="SSF88946">
    <property type="entry name" value="Sigma2 domain of RNA polymerase sigma factors"/>
    <property type="match status" value="1"/>
</dbReference>
<dbReference type="InterPro" id="IPR014284">
    <property type="entry name" value="RNA_pol_sigma-70_dom"/>
</dbReference>
<dbReference type="PANTHER" id="PTHR30385">
    <property type="entry name" value="SIGMA FACTOR F FLAGELLAR"/>
    <property type="match status" value="1"/>
</dbReference>
<dbReference type="InterPro" id="IPR007624">
    <property type="entry name" value="RNA_pol_sigma70_r3"/>
</dbReference>
<evidence type="ECO:0000256" key="4">
    <source>
        <dbReference type="ARBA" id="ARBA00023163"/>
    </source>
</evidence>
<dbReference type="InterPro" id="IPR036388">
    <property type="entry name" value="WH-like_DNA-bd_sf"/>
</dbReference>
<feature type="domain" description="RNA polymerase sigma-70" evidence="5">
    <location>
        <begin position="59"/>
        <end position="72"/>
    </location>
</feature>
<protein>
    <submittedName>
        <fullName evidence="6">RNA polymerase, sigma 28 subunit</fullName>
    </submittedName>
</protein>
<keyword evidence="7" id="KW-1185">Reference proteome</keyword>
<evidence type="ECO:0000313" key="7">
    <source>
        <dbReference type="Proteomes" id="UP000006637"/>
    </source>
</evidence>
<dbReference type="RefSeq" id="WP_011564147.1">
    <property type="nucleotide sequence ID" value="NC_008148.1"/>
</dbReference>
<dbReference type="InterPro" id="IPR013325">
    <property type="entry name" value="RNA_pol_sigma_r2"/>
</dbReference>
<dbReference type="InterPro" id="IPR007630">
    <property type="entry name" value="RNA_pol_sigma70_r4"/>
</dbReference>
<proteinExistence type="predicted"/>
<dbReference type="KEGG" id="rxy:Rxyl_1163"/>
<name>Q1AWU9_RUBXD</name>
<keyword evidence="1" id="KW-0805">Transcription regulation</keyword>
<evidence type="ECO:0000313" key="6">
    <source>
        <dbReference type="EMBL" id="ABG04129.1"/>
    </source>
</evidence>
<dbReference type="PRINTS" id="PR00046">
    <property type="entry name" value="SIGMA70FCT"/>
</dbReference>
<sequence length="257" mass="28487">MTAATRQAPSRRARAAELVAAYRDGGDRRALERLFASHGALLKSIARRYAGSSGEPYEDLLQAGYVGLMKAVNGYDPSSGAAFSSYAYSMMEGEIRHHLRDSGLVRRPRWASGLYARVSEATAHLTRELGRPPLPEEVAREANITPEGIRELMKVYLATSVSSLDEEPDLGAIRSLHYESFSLPVEDRIWLEEALESLSELQRKAVYLFFYKDLSQTEIGRRLGLPQRKVSRLVASAVKSLARKLGPEGEQDYSPAA</sequence>
<gene>
    <name evidence="6" type="ordered locus">Rxyl_1163</name>
</gene>
<dbReference type="InterPro" id="IPR013324">
    <property type="entry name" value="RNA_pol_sigma_r3/r4-like"/>
</dbReference>
<dbReference type="NCBIfam" id="TIGR02937">
    <property type="entry name" value="sigma70-ECF"/>
    <property type="match status" value="1"/>
</dbReference>
<organism evidence="6 7">
    <name type="scientific">Rubrobacter xylanophilus (strain DSM 9941 / JCM 11954 / NBRC 16129 / PRD-1)</name>
    <dbReference type="NCBI Taxonomy" id="266117"/>
    <lineage>
        <taxon>Bacteria</taxon>
        <taxon>Bacillati</taxon>
        <taxon>Actinomycetota</taxon>
        <taxon>Rubrobacteria</taxon>
        <taxon>Rubrobacterales</taxon>
        <taxon>Rubrobacteraceae</taxon>
        <taxon>Rubrobacter</taxon>
    </lineage>
</organism>
<keyword evidence="3" id="KW-0238">DNA-binding</keyword>
<evidence type="ECO:0000256" key="3">
    <source>
        <dbReference type="ARBA" id="ARBA00023125"/>
    </source>
</evidence>
<dbReference type="EMBL" id="CP000386">
    <property type="protein sequence ID" value="ABG04129.1"/>
    <property type="molecule type" value="Genomic_DNA"/>
</dbReference>
<dbReference type="SUPFAM" id="SSF88659">
    <property type="entry name" value="Sigma3 and sigma4 domains of RNA polymerase sigma factors"/>
    <property type="match status" value="2"/>
</dbReference>
<keyword evidence="2" id="KW-0731">Sigma factor</keyword>
<evidence type="ECO:0000256" key="2">
    <source>
        <dbReference type="ARBA" id="ARBA00023082"/>
    </source>
</evidence>
<dbReference type="PhylomeDB" id="Q1AWU9"/>
<dbReference type="PANTHER" id="PTHR30385:SF4">
    <property type="entry name" value="RNA POLYMERASE SIGMA-E FACTOR"/>
    <property type="match status" value="1"/>
</dbReference>
<dbReference type="InterPro" id="IPR007627">
    <property type="entry name" value="RNA_pol_sigma70_r2"/>
</dbReference>
<dbReference type="OrthoDB" id="2111981at2"/>
<dbReference type="GO" id="GO:0003677">
    <property type="term" value="F:DNA binding"/>
    <property type="evidence" value="ECO:0007669"/>
    <property type="project" value="UniProtKB-KW"/>
</dbReference>
<dbReference type="Gene3D" id="1.20.120.1810">
    <property type="match status" value="1"/>
</dbReference>
<accession>Q1AWU9</accession>
<dbReference type="eggNOG" id="COG1191">
    <property type="taxonomic scope" value="Bacteria"/>
</dbReference>
<dbReference type="AlphaFoldDB" id="Q1AWU9"/>
<evidence type="ECO:0000259" key="5">
    <source>
        <dbReference type="PROSITE" id="PS00715"/>
    </source>
</evidence>
<dbReference type="Pfam" id="PF04539">
    <property type="entry name" value="Sigma70_r3"/>
    <property type="match status" value="1"/>
</dbReference>
<dbReference type="GO" id="GO:0006352">
    <property type="term" value="P:DNA-templated transcription initiation"/>
    <property type="evidence" value="ECO:0007669"/>
    <property type="project" value="InterPro"/>
</dbReference>
<dbReference type="Pfam" id="PF04545">
    <property type="entry name" value="Sigma70_r4"/>
    <property type="match status" value="1"/>
</dbReference>